<dbReference type="PANTHER" id="PTHR42700">
    <property type="entry name" value="SULFATE ADENYLYLTRANSFERASE"/>
    <property type="match status" value="1"/>
</dbReference>
<gene>
    <name evidence="3" type="ORF">S01H1_73351</name>
</gene>
<organism evidence="3">
    <name type="scientific">marine sediment metagenome</name>
    <dbReference type="NCBI Taxonomy" id="412755"/>
    <lineage>
        <taxon>unclassified sequences</taxon>
        <taxon>metagenomes</taxon>
        <taxon>ecological metagenomes</taxon>
    </lineage>
</organism>
<dbReference type="InterPro" id="IPR050512">
    <property type="entry name" value="Sulf_AdTrans/APS_kinase"/>
</dbReference>
<dbReference type="PANTHER" id="PTHR42700:SF1">
    <property type="entry name" value="SULFATE ADENYLYLTRANSFERASE"/>
    <property type="match status" value="1"/>
</dbReference>
<dbReference type="GO" id="GO:0019379">
    <property type="term" value="P:sulfate assimilation, phosphoadenylyl sulfate reduction by phosphoadenylyl-sulfate reductase (thioredoxin)"/>
    <property type="evidence" value="ECO:0007669"/>
    <property type="project" value="TreeGrafter"/>
</dbReference>
<dbReference type="GO" id="GO:0004781">
    <property type="term" value="F:sulfate adenylyltransferase (ATP) activity"/>
    <property type="evidence" value="ECO:0007669"/>
    <property type="project" value="TreeGrafter"/>
</dbReference>
<dbReference type="AlphaFoldDB" id="X0X0R0"/>
<evidence type="ECO:0000313" key="3">
    <source>
        <dbReference type="EMBL" id="GAG29007.1"/>
    </source>
</evidence>
<reference evidence="3" key="1">
    <citation type="journal article" date="2014" name="Front. Microbiol.">
        <title>High frequency of phylogenetically diverse reductive dehalogenase-homologous genes in deep subseafloor sedimentary metagenomes.</title>
        <authorList>
            <person name="Kawai M."/>
            <person name="Futagami T."/>
            <person name="Toyoda A."/>
            <person name="Takaki Y."/>
            <person name="Nishi S."/>
            <person name="Hori S."/>
            <person name="Arai W."/>
            <person name="Tsubouchi T."/>
            <person name="Morono Y."/>
            <person name="Uchiyama I."/>
            <person name="Ito T."/>
            <person name="Fujiyama A."/>
            <person name="Inagaki F."/>
            <person name="Takami H."/>
        </authorList>
    </citation>
    <scope>NUCLEOTIDE SEQUENCE</scope>
    <source>
        <strain evidence="3">Expedition CK06-06</strain>
    </source>
</reference>
<dbReference type="InterPro" id="IPR059117">
    <property type="entry name" value="APS_kinase_dom"/>
</dbReference>
<accession>X0X0R0</accession>
<dbReference type="Pfam" id="PF01583">
    <property type="entry name" value="APS_kinase"/>
    <property type="match status" value="1"/>
</dbReference>
<proteinExistence type="predicted"/>
<protein>
    <recommendedName>
        <fullName evidence="2">APS kinase domain-containing protein</fullName>
    </recommendedName>
</protein>
<keyword evidence="1" id="KW-0808">Transferase</keyword>
<dbReference type="EMBL" id="BARS01049010">
    <property type="protein sequence ID" value="GAG29007.1"/>
    <property type="molecule type" value="Genomic_DNA"/>
</dbReference>
<feature type="domain" description="APS kinase" evidence="2">
    <location>
        <begin position="3"/>
        <end position="62"/>
    </location>
</feature>
<comment type="caution">
    <text evidence="3">The sequence shown here is derived from an EMBL/GenBank/DDBJ whole genome shotgun (WGS) entry which is preliminary data.</text>
</comment>
<sequence length="85" mass="9524">FNRELISHYGGYLEVYVNTPLEVCEQRDVKGLYAKARQGLVKQVTGIDDPYEAPADPEIVVDSSSEDPEALAQIILLRIEQLGYL</sequence>
<dbReference type="GO" id="GO:0010134">
    <property type="term" value="P:sulfate assimilation via adenylyl sulfate reduction"/>
    <property type="evidence" value="ECO:0007669"/>
    <property type="project" value="TreeGrafter"/>
</dbReference>
<dbReference type="Gene3D" id="3.40.50.300">
    <property type="entry name" value="P-loop containing nucleotide triphosphate hydrolases"/>
    <property type="match status" value="1"/>
</dbReference>
<name>X0X0R0_9ZZZZ</name>
<feature type="non-terminal residue" evidence="3">
    <location>
        <position position="1"/>
    </location>
</feature>
<evidence type="ECO:0000256" key="1">
    <source>
        <dbReference type="ARBA" id="ARBA00022679"/>
    </source>
</evidence>
<dbReference type="GO" id="GO:0005737">
    <property type="term" value="C:cytoplasm"/>
    <property type="evidence" value="ECO:0007669"/>
    <property type="project" value="TreeGrafter"/>
</dbReference>
<dbReference type="InterPro" id="IPR027417">
    <property type="entry name" value="P-loop_NTPase"/>
</dbReference>
<evidence type="ECO:0000259" key="2">
    <source>
        <dbReference type="Pfam" id="PF01583"/>
    </source>
</evidence>
<dbReference type="SUPFAM" id="SSF52540">
    <property type="entry name" value="P-loop containing nucleoside triphosphate hydrolases"/>
    <property type="match status" value="1"/>
</dbReference>